<evidence type="ECO:0000313" key="5">
    <source>
        <dbReference type="Proteomes" id="UP000280792"/>
    </source>
</evidence>
<comment type="caution">
    <text evidence="4">The sequence shown here is derived from an EMBL/GenBank/DDBJ whole genome shotgun (WGS) entry which is preliminary data.</text>
</comment>
<dbReference type="EMBL" id="QWEZ01000002">
    <property type="protein sequence ID" value="RRJ82899.1"/>
    <property type="molecule type" value="Genomic_DNA"/>
</dbReference>
<name>A0A3P3VMF5_9GAMM</name>
<reference evidence="4 5" key="1">
    <citation type="submission" date="2018-08" db="EMBL/GenBank/DDBJ databases">
        <authorList>
            <person name="Khan S.A."/>
        </authorList>
    </citation>
    <scope>NUCLEOTIDE SEQUENCE [LARGE SCALE GENOMIC DNA]</scope>
    <source>
        <strain evidence="4 5">GTF-13</strain>
    </source>
</reference>
<keyword evidence="5" id="KW-1185">Reference proteome</keyword>
<gene>
    <name evidence="4" type="ORF">D0544_13700</name>
</gene>
<feature type="domain" description="CBS" evidence="3">
    <location>
        <begin position="83"/>
        <end position="138"/>
    </location>
</feature>
<dbReference type="Pfam" id="PF00571">
    <property type="entry name" value="CBS"/>
    <property type="match status" value="2"/>
</dbReference>
<evidence type="ECO:0000256" key="1">
    <source>
        <dbReference type="ARBA" id="ARBA00023122"/>
    </source>
</evidence>
<protein>
    <submittedName>
        <fullName evidence="4">CBS domain-containing protein</fullName>
    </submittedName>
</protein>
<dbReference type="InterPro" id="IPR046342">
    <property type="entry name" value="CBS_dom_sf"/>
</dbReference>
<accession>A0A3P3VMF5</accession>
<dbReference type="PROSITE" id="PS51371">
    <property type="entry name" value="CBS"/>
    <property type="match status" value="2"/>
</dbReference>
<dbReference type="PANTHER" id="PTHR43080:SF2">
    <property type="entry name" value="CBS DOMAIN-CONTAINING PROTEIN"/>
    <property type="match status" value="1"/>
</dbReference>
<dbReference type="SMART" id="SM00116">
    <property type="entry name" value="CBS"/>
    <property type="match status" value="2"/>
</dbReference>
<dbReference type="InterPro" id="IPR051257">
    <property type="entry name" value="Diverse_CBS-Domain"/>
</dbReference>
<dbReference type="PANTHER" id="PTHR43080">
    <property type="entry name" value="CBS DOMAIN-CONTAINING PROTEIN CBSX3, MITOCHONDRIAL"/>
    <property type="match status" value="1"/>
</dbReference>
<dbReference type="SUPFAM" id="SSF54631">
    <property type="entry name" value="CBS-domain pair"/>
    <property type="match status" value="1"/>
</dbReference>
<proteinExistence type="predicted"/>
<evidence type="ECO:0000313" key="4">
    <source>
        <dbReference type="EMBL" id="RRJ82899.1"/>
    </source>
</evidence>
<keyword evidence="1 2" id="KW-0129">CBS domain</keyword>
<evidence type="ECO:0000256" key="2">
    <source>
        <dbReference type="PROSITE-ProRule" id="PRU00703"/>
    </source>
</evidence>
<sequence length="138" mass="15120">MIGRIRSNSMERAIQAIIQQPVVCVGADDSIESVQQTLDKNRLHCVPVLDAQGGCFGVISAQDLVHFHVLNKNAKAERAWEACSHKVIEVASGASVREVAELMMAHHIHHVLIMEAGDILGIVSSVDIIRHCFDCMNL</sequence>
<dbReference type="Gene3D" id="3.10.580.10">
    <property type="entry name" value="CBS-domain"/>
    <property type="match status" value="1"/>
</dbReference>
<organism evidence="4 5">
    <name type="scientific">Aestuariirhabdus litorea</name>
    <dbReference type="NCBI Taxonomy" id="2528527"/>
    <lineage>
        <taxon>Bacteria</taxon>
        <taxon>Pseudomonadati</taxon>
        <taxon>Pseudomonadota</taxon>
        <taxon>Gammaproteobacteria</taxon>
        <taxon>Oceanospirillales</taxon>
        <taxon>Aestuariirhabdaceae</taxon>
        <taxon>Aestuariirhabdus</taxon>
    </lineage>
</organism>
<dbReference type="Proteomes" id="UP000280792">
    <property type="component" value="Unassembled WGS sequence"/>
</dbReference>
<dbReference type="InterPro" id="IPR000644">
    <property type="entry name" value="CBS_dom"/>
</dbReference>
<feature type="domain" description="CBS" evidence="3">
    <location>
        <begin position="18"/>
        <end position="77"/>
    </location>
</feature>
<reference evidence="4 5" key="2">
    <citation type="submission" date="2018-12" db="EMBL/GenBank/DDBJ databases">
        <title>Simiduia agarivorans gen. nov., sp. nov., a marine, agarolytic bacterium isolated from shallow coastal water from Keelung, Taiwan.</title>
        <authorList>
            <person name="Shieh W.Y."/>
        </authorList>
    </citation>
    <scope>NUCLEOTIDE SEQUENCE [LARGE SCALE GENOMIC DNA]</scope>
    <source>
        <strain evidence="4 5">GTF-13</strain>
    </source>
</reference>
<dbReference type="AlphaFoldDB" id="A0A3P3VMF5"/>
<evidence type="ECO:0000259" key="3">
    <source>
        <dbReference type="PROSITE" id="PS51371"/>
    </source>
</evidence>